<dbReference type="PANTHER" id="PTHR13477:SF0">
    <property type="entry name" value="LARGE RIBOSOMAL SUBUNIT PROTEIN ML49"/>
    <property type="match status" value="1"/>
</dbReference>
<comment type="similarity">
    <text evidence="2">Belongs to the mitochondrion-specific ribosomal protein mL49 family.</text>
</comment>
<comment type="caution">
    <text evidence="7">The sequence shown here is derived from an EMBL/GenBank/DDBJ whole genome shotgun (WGS) entry which is preliminary data.</text>
</comment>
<dbReference type="PANTHER" id="PTHR13477">
    <property type="entry name" value="MITOCHONDRIAL 39S RIBOSOMAL PROTEIN L49"/>
    <property type="match status" value="1"/>
</dbReference>
<keyword evidence="8" id="KW-1185">Reference proteome</keyword>
<organism evidence="7 8">
    <name type="scientific">Vanrija albida</name>
    <dbReference type="NCBI Taxonomy" id="181172"/>
    <lineage>
        <taxon>Eukaryota</taxon>
        <taxon>Fungi</taxon>
        <taxon>Dikarya</taxon>
        <taxon>Basidiomycota</taxon>
        <taxon>Agaricomycotina</taxon>
        <taxon>Tremellomycetes</taxon>
        <taxon>Trichosporonales</taxon>
        <taxon>Trichosporonaceae</taxon>
        <taxon>Vanrija</taxon>
    </lineage>
</organism>
<keyword evidence="5" id="KW-0687">Ribonucleoprotein</keyword>
<dbReference type="InterPro" id="IPR006311">
    <property type="entry name" value="TAT_signal"/>
</dbReference>
<keyword evidence="3" id="KW-0689">Ribosomal protein</keyword>
<gene>
    <name evidence="7" type="ORF">Q8F55_001834</name>
</gene>
<comment type="subcellular location">
    <subcellularLocation>
        <location evidence="1">Mitochondrion</location>
    </subcellularLocation>
</comment>
<keyword evidence="4" id="KW-0496">Mitochondrion</keyword>
<dbReference type="Pfam" id="PF05046">
    <property type="entry name" value="Img2"/>
    <property type="match status" value="1"/>
</dbReference>
<evidence type="ECO:0000256" key="6">
    <source>
        <dbReference type="ARBA" id="ARBA00035191"/>
    </source>
</evidence>
<evidence type="ECO:0000256" key="1">
    <source>
        <dbReference type="ARBA" id="ARBA00004173"/>
    </source>
</evidence>
<sequence length="146" mass="15478">MLSAATSSRRALLFARALPASARASSAAATAPAPTPAAAAPSPAPAARAPLTPTFKTRYIVERTATGQLPVYSDVRNGGTNHVTVVRRIKGSAELLRDDLARFLADGHIDPVTRPPGVSLRHTSRAVEVKGRWVAEVKGWLEMRGF</sequence>
<dbReference type="Gene3D" id="3.30.780.10">
    <property type="entry name" value="SUI1-like domain"/>
    <property type="match status" value="1"/>
</dbReference>
<evidence type="ECO:0000313" key="8">
    <source>
        <dbReference type="Proteomes" id="UP001565368"/>
    </source>
</evidence>
<accession>A0ABR3Q830</accession>
<evidence type="ECO:0000256" key="3">
    <source>
        <dbReference type="ARBA" id="ARBA00022980"/>
    </source>
</evidence>
<evidence type="ECO:0000313" key="7">
    <source>
        <dbReference type="EMBL" id="KAL1410891.1"/>
    </source>
</evidence>
<dbReference type="RefSeq" id="XP_069210835.1">
    <property type="nucleotide sequence ID" value="XM_069350449.1"/>
</dbReference>
<dbReference type="InterPro" id="IPR007740">
    <property type="entry name" value="Ribosomal_mL49"/>
</dbReference>
<evidence type="ECO:0000256" key="5">
    <source>
        <dbReference type="ARBA" id="ARBA00023274"/>
    </source>
</evidence>
<reference evidence="7 8" key="1">
    <citation type="submission" date="2023-08" db="EMBL/GenBank/DDBJ databases">
        <title>Annotated Genome Sequence of Vanrija albida AlHP1.</title>
        <authorList>
            <person name="Herzog R."/>
        </authorList>
    </citation>
    <scope>NUCLEOTIDE SEQUENCE [LARGE SCALE GENOMIC DNA]</scope>
    <source>
        <strain evidence="7 8">AlHP1</strain>
    </source>
</reference>
<name>A0ABR3Q830_9TREE</name>
<evidence type="ECO:0000256" key="4">
    <source>
        <dbReference type="ARBA" id="ARBA00023128"/>
    </source>
</evidence>
<dbReference type="PROSITE" id="PS51318">
    <property type="entry name" value="TAT"/>
    <property type="match status" value="1"/>
</dbReference>
<dbReference type="Proteomes" id="UP001565368">
    <property type="component" value="Unassembled WGS sequence"/>
</dbReference>
<dbReference type="GeneID" id="95982877"/>
<dbReference type="EMBL" id="JBBXJM010000002">
    <property type="protein sequence ID" value="KAL1410891.1"/>
    <property type="molecule type" value="Genomic_DNA"/>
</dbReference>
<evidence type="ECO:0000256" key="2">
    <source>
        <dbReference type="ARBA" id="ARBA00005677"/>
    </source>
</evidence>
<proteinExistence type="inferred from homology"/>
<protein>
    <recommendedName>
        <fullName evidence="6">Large ribosomal subunit protein mL49</fullName>
    </recommendedName>
</protein>